<dbReference type="InterPro" id="IPR037850">
    <property type="entry name" value="RBBP5/Swd1"/>
</dbReference>
<evidence type="ECO:0000256" key="1">
    <source>
        <dbReference type="ARBA" id="ARBA00004123"/>
    </source>
</evidence>
<organism evidence="6 7">
    <name type="scientific">Coemansia reversa (strain ATCC 12441 / NRRL 1564)</name>
    <dbReference type="NCBI Taxonomy" id="763665"/>
    <lineage>
        <taxon>Eukaryota</taxon>
        <taxon>Fungi</taxon>
        <taxon>Fungi incertae sedis</taxon>
        <taxon>Zoopagomycota</taxon>
        <taxon>Kickxellomycotina</taxon>
        <taxon>Kickxellomycetes</taxon>
        <taxon>Kickxellales</taxon>
        <taxon>Kickxellaceae</taxon>
        <taxon>Coemansia</taxon>
    </lineage>
</organism>
<dbReference type="InterPro" id="IPR015943">
    <property type="entry name" value="WD40/YVTN_repeat-like_dom_sf"/>
</dbReference>
<dbReference type="Gene3D" id="2.130.10.10">
    <property type="entry name" value="YVTN repeat-like/Quinoprotein amine dehydrogenase"/>
    <property type="match status" value="2"/>
</dbReference>
<keyword evidence="7" id="KW-1185">Reference proteome</keyword>
<evidence type="ECO:0000256" key="5">
    <source>
        <dbReference type="SAM" id="MobiDB-lite"/>
    </source>
</evidence>
<evidence type="ECO:0000256" key="2">
    <source>
        <dbReference type="ARBA" id="ARBA00022574"/>
    </source>
</evidence>
<protein>
    <submittedName>
        <fullName evidence="6">WD40 repeat-like protein</fullName>
    </submittedName>
</protein>
<keyword evidence="2" id="KW-0853">WD repeat</keyword>
<sequence length="471" mass="52112">MNRKLLDPFEPEYPEAIEACMDDEYATKCSFSHHGSQLATARSDGRCFIWDMDTLTVQRKLDHGEAALMGVSWSRSGRHILTYDEEGVCILWDLYNGTVRTRVEFSSAIACARVHPRNAYKFVVCPVREAPSLVTAGDDAVMSPSVAPIRISGEAVDPKTKAAAATCCCFGKKGVYIFFGTAKGALHAVHSTTLAVACSTKLSGSTLTTVERNPRGTDVVTGSMDRILRVCEVNLPGQDDRRSRPAVADSMPSITVTTKIQDIVNRVHWAHALFSSSGDYIVSGSQHRADHNIYIWDKHSGALVKMLTGPNELLEDCAVHPLRPIYASVSTFGIIYMWTRVPQQRWNAFTPGFKELEENIEYVEPENLFDRRLVLDNGVVVDYEIERVKHEKSADAIFDESEMDIDVDVTDNDPLFSDSDSESEDEGFVLPVTVEIDSALSEAESLPEVRADPSVHSEEPLTDPGRTIVEC</sequence>
<dbReference type="SUPFAM" id="SSF50978">
    <property type="entry name" value="WD40 repeat-like"/>
    <property type="match status" value="1"/>
</dbReference>
<dbReference type="InterPro" id="IPR001680">
    <property type="entry name" value="WD40_rpt"/>
</dbReference>
<proteinExistence type="predicted"/>
<dbReference type="GO" id="GO:0048188">
    <property type="term" value="C:Set1C/COMPASS complex"/>
    <property type="evidence" value="ECO:0007669"/>
    <property type="project" value="InterPro"/>
</dbReference>
<evidence type="ECO:0000313" key="7">
    <source>
        <dbReference type="Proteomes" id="UP000242474"/>
    </source>
</evidence>
<accession>A0A2G5B9Y7</accession>
<feature type="region of interest" description="Disordered" evidence="5">
    <location>
        <begin position="441"/>
        <end position="471"/>
    </location>
</feature>
<dbReference type="PANTHER" id="PTHR44040">
    <property type="entry name" value="RETINOBLASTOMA-BINDING PROTEIN 5"/>
    <property type="match status" value="1"/>
</dbReference>
<dbReference type="InterPro" id="IPR036322">
    <property type="entry name" value="WD40_repeat_dom_sf"/>
</dbReference>
<evidence type="ECO:0000256" key="4">
    <source>
        <dbReference type="ARBA" id="ARBA00023242"/>
    </source>
</evidence>
<dbReference type="Proteomes" id="UP000242474">
    <property type="component" value="Unassembled WGS sequence"/>
</dbReference>
<gene>
    <name evidence="6" type="ORF">COEREDRAFT_81756</name>
</gene>
<keyword evidence="3" id="KW-0677">Repeat</keyword>
<dbReference type="OrthoDB" id="196858at2759"/>
<name>A0A2G5B9Y7_COERN</name>
<dbReference type="Pfam" id="PF00400">
    <property type="entry name" value="WD40"/>
    <property type="match status" value="2"/>
</dbReference>
<evidence type="ECO:0000313" key="6">
    <source>
        <dbReference type="EMBL" id="PIA15828.1"/>
    </source>
</evidence>
<feature type="compositionally biased region" description="Basic and acidic residues" evidence="5">
    <location>
        <begin position="447"/>
        <end position="459"/>
    </location>
</feature>
<dbReference type="SMART" id="SM00320">
    <property type="entry name" value="WD40"/>
    <property type="match status" value="5"/>
</dbReference>
<reference evidence="6 7" key="1">
    <citation type="journal article" date="2015" name="Genome Biol. Evol.">
        <title>Phylogenomic analyses indicate that early fungi evolved digesting cell walls of algal ancestors of land plants.</title>
        <authorList>
            <person name="Chang Y."/>
            <person name="Wang S."/>
            <person name="Sekimoto S."/>
            <person name="Aerts A.L."/>
            <person name="Choi C."/>
            <person name="Clum A."/>
            <person name="LaButti K.M."/>
            <person name="Lindquist E.A."/>
            <person name="Yee Ngan C."/>
            <person name="Ohm R.A."/>
            <person name="Salamov A.A."/>
            <person name="Grigoriev I.V."/>
            <person name="Spatafora J.W."/>
            <person name="Berbee M.L."/>
        </authorList>
    </citation>
    <scope>NUCLEOTIDE SEQUENCE [LARGE SCALE GENOMIC DNA]</scope>
    <source>
        <strain evidence="6 7">NRRL 1564</strain>
    </source>
</reference>
<dbReference type="PANTHER" id="PTHR44040:SF1">
    <property type="entry name" value="RETINOBLASTOMA-BINDING PROTEIN 5"/>
    <property type="match status" value="1"/>
</dbReference>
<dbReference type="AlphaFoldDB" id="A0A2G5B9Y7"/>
<evidence type="ECO:0000256" key="3">
    <source>
        <dbReference type="ARBA" id="ARBA00022737"/>
    </source>
</evidence>
<keyword evidence="4" id="KW-0539">Nucleus</keyword>
<comment type="subcellular location">
    <subcellularLocation>
        <location evidence="1">Nucleus</location>
    </subcellularLocation>
</comment>
<dbReference type="STRING" id="763665.A0A2G5B9Y7"/>
<dbReference type="EMBL" id="KZ303504">
    <property type="protein sequence ID" value="PIA15828.1"/>
    <property type="molecule type" value="Genomic_DNA"/>
</dbReference>